<dbReference type="InterPro" id="IPR052353">
    <property type="entry name" value="Benzoxazolinone_Detox_Enz"/>
</dbReference>
<evidence type="ECO:0000313" key="2">
    <source>
        <dbReference type="EMBL" id="GAA3829624.1"/>
    </source>
</evidence>
<name>A0ABP7IYW4_9ACTN</name>
<reference evidence="3" key="1">
    <citation type="journal article" date="2019" name="Int. J. Syst. Evol. Microbiol.">
        <title>The Global Catalogue of Microorganisms (GCM) 10K type strain sequencing project: providing services to taxonomists for standard genome sequencing and annotation.</title>
        <authorList>
            <consortium name="The Broad Institute Genomics Platform"/>
            <consortium name="The Broad Institute Genome Sequencing Center for Infectious Disease"/>
            <person name="Wu L."/>
            <person name="Ma J."/>
        </authorList>
    </citation>
    <scope>NUCLEOTIDE SEQUENCE [LARGE SCALE GENOMIC DNA]</scope>
    <source>
        <strain evidence="3">JCM 16953</strain>
    </source>
</reference>
<evidence type="ECO:0000259" key="1">
    <source>
        <dbReference type="PROSITE" id="PS51340"/>
    </source>
</evidence>
<proteinExistence type="predicted"/>
<dbReference type="InterPro" id="IPR005302">
    <property type="entry name" value="MoCF_Sase_C"/>
</dbReference>
<accession>A0ABP7IYW4</accession>
<dbReference type="InterPro" id="IPR011037">
    <property type="entry name" value="Pyrv_Knase-like_insert_dom_sf"/>
</dbReference>
<protein>
    <submittedName>
        <fullName evidence="2">MOSC domain-containing protein</fullName>
    </submittedName>
</protein>
<dbReference type="PANTHER" id="PTHR30212:SF2">
    <property type="entry name" value="PROTEIN YIIM"/>
    <property type="match status" value="1"/>
</dbReference>
<dbReference type="PANTHER" id="PTHR30212">
    <property type="entry name" value="PROTEIN YIIM"/>
    <property type="match status" value="1"/>
</dbReference>
<gene>
    <name evidence="2" type="ORF">GCM10022242_33820</name>
</gene>
<organism evidence="2 3">
    <name type="scientific">Nocardioides panacisoli</name>
    <dbReference type="NCBI Taxonomy" id="627624"/>
    <lineage>
        <taxon>Bacteria</taxon>
        <taxon>Bacillati</taxon>
        <taxon>Actinomycetota</taxon>
        <taxon>Actinomycetes</taxon>
        <taxon>Propionibacteriales</taxon>
        <taxon>Nocardioidaceae</taxon>
        <taxon>Nocardioides</taxon>
    </lineage>
</organism>
<dbReference type="EMBL" id="BAABAH010000014">
    <property type="protein sequence ID" value="GAA3829624.1"/>
    <property type="molecule type" value="Genomic_DNA"/>
</dbReference>
<dbReference type="SUPFAM" id="SSF50800">
    <property type="entry name" value="PK beta-barrel domain-like"/>
    <property type="match status" value="1"/>
</dbReference>
<dbReference type="RefSeq" id="WP_344777614.1">
    <property type="nucleotide sequence ID" value="NZ_BAABAH010000014.1"/>
</dbReference>
<feature type="domain" description="MOSC" evidence="1">
    <location>
        <begin position="28"/>
        <end position="167"/>
    </location>
</feature>
<evidence type="ECO:0000313" key="3">
    <source>
        <dbReference type="Proteomes" id="UP001501821"/>
    </source>
</evidence>
<sequence>MAYLRSVNVGLPKVKDWAGIGRTSIDKRPATGPVAVELLGLAGDQVSDTAHHGGPDQAVSAYAREDIDFWEGEIGRTIRDGQFGENLTTEGLDLNEAEVGSRWRIGSAELEIALTRTPCNDFKGWMGESGYDNTAWVKRFAAAQRPGPYLRVLTPGTVTSGDEIHVVHVPGHGVTVRTMFLALTLRQDLLPELLRVPGLAEKARRRAEENALRMGSATGA</sequence>
<keyword evidence="3" id="KW-1185">Reference proteome</keyword>
<dbReference type="Gene3D" id="2.40.33.20">
    <property type="entry name" value="PK beta-barrel domain-like"/>
    <property type="match status" value="1"/>
</dbReference>
<dbReference type="PROSITE" id="PS51340">
    <property type="entry name" value="MOSC"/>
    <property type="match status" value="1"/>
</dbReference>
<dbReference type="Pfam" id="PF03473">
    <property type="entry name" value="MOSC"/>
    <property type="match status" value="1"/>
</dbReference>
<dbReference type="Proteomes" id="UP001501821">
    <property type="component" value="Unassembled WGS sequence"/>
</dbReference>
<comment type="caution">
    <text evidence="2">The sequence shown here is derived from an EMBL/GenBank/DDBJ whole genome shotgun (WGS) entry which is preliminary data.</text>
</comment>